<dbReference type="RefSeq" id="XP_007770663.1">
    <property type="nucleotide sequence ID" value="XM_007772473.1"/>
</dbReference>
<dbReference type="KEGG" id="cput:CONPUDRAFT_83307"/>
<dbReference type="GeneID" id="19210571"/>
<reference evidence="2" key="1">
    <citation type="journal article" date="2012" name="Science">
        <title>The Paleozoic origin of enzymatic lignin decomposition reconstructed from 31 fungal genomes.</title>
        <authorList>
            <person name="Floudas D."/>
            <person name="Binder M."/>
            <person name="Riley R."/>
            <person name="Barry K."/>
            <person name="Blanchette R.A."/>
            <person name="Henrissat B."/>
            <person name="Martinez A.T."/>
            <person name="Otillar R."/>
            <person name="Spatafora J.W."/>
            <person name="Yadav J.S."/>
            <person name="Aerts A."/>
            <person name="Benoit I."/>
            <person name="Boyd A."/>
            <person name="Carlson A."/>
            <person name="Copeland A."/>
            <person name="Coutinho P.M."/>
            <person name="de Vries R.P."/>
            <person name="Ferreira P."/>
            <person name="Findley K."/>
            <person name="Foster B."/>
            <person name="Gaskell J."/>
            <person name="Glotzer D."/>
            <person name="Gorecki P."/>
            <person name="Heitman J."/>
            <person name="Hesse C."/>
            <person name="Hori C."/>
            <person name="Igarashi K."/>
            <person name="Jurgens J.A."/>
            <person name="Kallen N."/>
            <person name="Kersten P."/>
            <person name="Kohler A."/>
            <person name="Kuees U."/>
            <person name="Kumar T.K.A."/>
            <person name="Kuo A."/>
            <person name="LaButti K."/>
            <person name="Larrondo L.F."/>
            <person name="Lindquist E."/>
            <person name="Ling A."/>
            <person name="Lombard V."/>
            <person name="Lucas S."/>
            <person name="Lundell T."/>
            <person name="Martin R."/>
            <person name="McLaughlin D.J."/>
            <person name="Morgenstern I."/>
            <person name="Morin E."/>
            <person name="Murat C."/>
            <person name="Nagy L.G."/>
            <person name="Nolan M."/>
            <person name="Ohm R.A."/>
            <person name="Patyshakuliyeva A."/>
            <person name="Rokas A."/>
            <person name="Ruiz-Duenas F.J."/>
            <person name="Sabat G."/>
            <person name="Salamov A."/>
            <person name="Samejima M."/>
            <person name="Schmutz J."/>
            <person name="Slot J.C."/>
            <person name="St John F."/>
            <person name="Stenlid J."/>
            <person name="Sun H."/>
            <person name="Sun S."/>
            <person name="Syed K."/>
            <person name="Tsang A."/>
            <person name="Wiebenga A."/>
            <person name="Young D."/>
            <person name="Pisabarro A."/>
            <person name="Eastwood D.C."/>
            <person name="Martin F."/>
            <person name="Cullen D."/>
            <person name="Grigoriev I.V."/>
            <person name="Hibbett D.S."/>
        </authorList>
    </citation>
    <scope>NUCLEOTIDE SEQUENCE [LARGE SCALE GENOMIC DNA]</scope>
    <source>
        <strain evidence="2">RWD-64-598 SS2</strain>
    </source>
</reference>
<keyword evidence="2" id="KW-1185">Reference proteome</keyword>
<protein>
    <submittedName>
        <fullName evidence="1">Uncharacterized protein</fullName>
    </submittedName>
</protein>
<evidence type="ECO:0000313" key="2">
    <source>
        <dbReference type="Proteomes" id="UP000053558"/>
    </source>
</evidence>
<gene>
    <name evidence="1" type="ORF">CONPUDRAFT_83307</name>
</gene>
<dbReference type="AlphaFoldDB" id="A0A5M3MIU9"/>
<comment type="caution">
    <text evidence="1">The sequence shown here is derived from an EMBL/GenBank/DDBJ whole genome shotgun (WGS) entry which is preliminary data.</text>
</comment>
<organism evidence="1 2">
    <name type="scientific">Coniophora puteana (strain RWD-64-598)</name>
    <name type="common">Brown rot fungus</name>
    <dbReference type="NCBI Taxonomy" id="741705"/>
    <lineage>
        <taxon>Eukaryota</taxon>
        <taxon>Fungi</taxon>
        <taxon>Dikarya</taxon>
        <taxon>Basidiomycota</taxon>
        <taxon>Agaricomycotina</taxon>
        <taxon>Agaricomycetes</taxon>
        <taxon>Agaricomycetidae</taxon>
        <taxon>Boletales</taxon>
        <taxon>Coniophorineae</taxon>
        <taxon>Coniophoraceae</taxon>
        <taxon>Coniophora</taxon>
    </lineage>
</organism>
<name>A0A5M3MIU9_CONPW</name>
<accession>A0A5M3MIU9</accession>
<dbReference type="EMBL" id="JH711581">
    <property type="protein sequence ID" value="EIW78907.1"/>
    <property type="molecule type" value="Genomic_DNA"/>
</dbReference>
<sequence>MRTQVTSPHDDTRDSFAYASQSQSRYSLWLPQVQCPEARWSTRATRGHRQSAWWGWIGGLRIDVYRYLTPTYSVILEVHAVAYTRPVLPQ</sequence>
<evidence type="ECO:0000313" key="1">
    <source>
        <dbReference type="EMBL" id="EIW78907.1"/>
    </source>
</evidence>
<proteinExistence type="predicted"/>
<dbReference type="Proteomes" id="UP000053558">
    <property type="component" value="Unassembled WGS sequence"/>
</dbReference>